<keyword evidence="5" id="KW-1185">Reference proteome</keyword>
<dbReference type="CDD" id="cd00093">
    <property type="entry name" value="HTH_XRE"/>
    <property type="match status" value="1"/>
</dbReference>
<evidence type="ECO:0000313" key="5">
    <source>
        <dbReference type="Proteomes" id="UP000610862"/>
    </source>
</evidence>
<protein>
    <submittedName>
        <fullName evidence="4">Helix-turn-helix transcriptional regulator</fullName>
    </submittedName>
</protein>
<dbReference type="SMART" id="SM00530">
    <property type="entry name" value="HTH_XRE"/>
    <property type="match status" value="1"/>
</dbReference>
<organism evidence="4 5">
    <name type="scientific">Lentihominibacter hominis</name>
    <dbReference type="NCBI Taxonomy" id="2763645"/>
    <lineage>
        <taxon>Bacteria</taxon>
        <taxon>Bacillati</taxon>
        <taxon>Bacillota</taxon>
        <taxon>Clostridia</taxon>
        <taxon>Peptostreptococcales</taxon>
        <taxon>Anaerovoracaceae</taxon>
        <taxon>Lentihominibacter</taxon>
    </lineage>
</organism>
<dbReference type="Pfam" id="PF01381">
    <property type="entry name" value="HTH_3"/>
    <property type="match status" value="1"/>
</dbReference>
<feature type="transmembrane region" description="Helical" evidence="2">
    <location>
        <begin position="87"/>
        <end position="108"/>
    </location>
</feature>
<dbReference type="GO" id="GO:0003677">
    <property type="term" value="F:DNA binding"/>
    <property type="evidence" value="ECO:0007669"/>
    <property type="project" value="UniProtKB-KW"/>
</dbReference>
<sequence>MSIGQTISDIRKAKKMTQEEFAQIFHVTRQTVSNWEKEKNYPDLETLIAMSDQFNISLDVMLKEDKKMTKKLNMQITFSKRFKKNTLLILFCIMTILILSAIGWGIIWNNTKESLEEKFENGVEINEFRFDKQLGHYKKVIDEDTYYTLPNQSMPGYFDFVLHFHNAVLDYYTEENEENIQIRWSGKNKDEELEHTVFCLDKYGNYKYTLSEIQEKELRETNPNISTVLKDGKKIYESIYFKN</sequence>
<dbReference type="PANTHER" id="PTHR46558:SF4">
    <property type="entry name" value="DNA-BIDING PHAGE PROTEIN"/>
    <property type="match status" value="1"/>
</dbReference>
<dbReference type="PANTHER" id="PTHR46558">
    <property type="entry name" value="TRACRIPTIONAL REGULATORY PROTEIN-RELATED-RELATED"/>
    <property type="match status" value="1"/>
</dbReference>
<dbReference type="InterPro" id="IPR010982">
    <property type="entry name" value="Lambda_DNA-bd_dom_sf"/>
</dbReference>
<dbReference type="PROSITE" id="PS50943">
    <property type="entry name" value="HTH_CROC1"/>
    <property type="match status" value="1"/>
</dbReference>
<evidence type="ECO:0000259" key="3">
    <source>
        <dbReference type="PROSITE" id="PS50943"/>
    </source>
</evidence>
<keyword evidence="2" id="KW-0812">Transmembrane</keyword>
<evidence type="ECO:0000256" key="2">
    <source>
        <dbReference type="SAM" id="Phobius"/>
    </source>
</evidence>
<name>A0A926IA37_9FIRM</name>
<keyword evidence="2" id="KW-0472">Membrane</keyword>
<keyword evidence="2" id="KW-1133">Transmembrane helix</keyword>
<feature type="domain" description="HTH cro/C1-type" evidence="3">
    <location>
        <begin position="7"/>
        <end position="61"/>
    </location>
</feature>
<dbReference type="RefSeq" id="WP_187525471.1">
    <property type="nucleotide sequence ID" value="NZ_JACRTA010000003.1"/>
</dbReference>
<accession>A0A926IA37</accession>
<evidence type="ECO:0000256" key="1">
    <source>
        <dbReference type="ARBA" id="ARBA00023125"/>
    </source>
</evidence>
<keyword evidence="1" id="KW-0238">DNA-binding</keyword>
<gene>
    <name evidence="4" type="ORF">H8692_08535</name>
</gene>
<dbReference type="Proteomes" id="UP000610862">
    <property type="component" value="Unassembled WGS sequence"/>
</dbReference>
<dbReference type="SUPFAM" id="SSF47413">
    <property type="entry name" value="lambda repressor-like DNA-binding domains"/>
    <property type="match status" value="1"/>
</dbReference>
<evidence type="ECO:0000313" key="4">
    <source>
        <dbReference type="EMBL" id="MBC8568803.1"/>
    </source>
</evidence>
<dbReference type="Gene3D" id="1.10.260.40">
    <property type="entry name" value="lambda repressor-like DNA-binding domains"/>
    <property type="match status" value="1"/>
</dbReference>
<reference evidence="4" key="1">
    <citation type="submission" date="2020-08" db="EMBL/GenBank/DDBJ databases">
        <title>Genome public.</title>
        <authorList>
            <person name="Liu C."/>
            <person name="Sun Q."/>
        </authorList>
    </citation>
    <scope>NUCLEOTIDE SEQUENCE</scope>
    <source>
        <strain evidence="4">NSJ-24</strain>
    </source>
</reference>
<dbReference type="AlphaFoldDB" id="A0A926IA37"/>
<comment type="caution">
    <text evidence="4">The sequence shown here is derived from an EMBL/GenBank/DDBJ whole genome shotgun (WGS) entry which is preliminary data.</text>
</comment>
<dbReference type="EMBL" id="JACRTA010000003">
    <property type="protein sequence ID" value="MBC8568803.1"/>
    <property type="molecule type" value="Genomic_DNA"/>
</dbReference>
<proteinExistence type="predicted"/>
<dbReference type="InterPro" id="IPR001387">
    <property type="entry name" value="Cro/C1-type_HTH"/>
</dbReference>